<evidence type="ECO:0000313" key="4">
    <source>
        <dbReference type="Proteomes" id="UP000632740"/>
    </source>
</evidence>
<accession>A0A919P5U7</accession>
<evidence type="ECO:0000256" key="1">
    <source>
        <dbReference type="SAM" id="MobiDB-lite"/>
    </source>
</evidence>
<keyword evidence="4" id="KW-1185">Reference proteome</keyword>
<feature type="region of interest" description="Disordered" evidence="1">
    <location>
        <begin position="306"/>
        <end position="331"/>
    </location>
</feature>
<name>A0A919P5U7_9CELL</name>
<dbReference type="Proteomes" id="UP000632740">
    <property type="component" value="Unassembled WGS sequence"/>
</dbReference>
<keyword evidence="2" id="KW-0732">Signal</keyword>
<feature type="region of interest" description="Disordered" evidence="1">
    <location>
        <begin position="157"/>
        <end position="216"/>
    </location>
</feature>
<evidence type="ECO:0008006" key="5">
    <source>
        <dbReference type="Google" id="ProtNLM"/>
    </source>
</evidence>
<organism evidence="3 4">
    <name type="scientific">Cellulomonas chitinilytica</name>
    <dbReference type="NCBI Taxonomy" id="398759"/>
    <lineage>
        <taxon>Bacteria</taxon>
        <taxon>Bacillati</taxon>
        <taxon>Actinomycetota</taxon>
        <taxon>Actinomycetes</taxon>
        <taxon>Micrococcales</taxon>
        <taxon>Cellulomonadaceae</taxon>
        <taxon>Cellulomonas</taxon>
    </lineage>
</organism>
<feature type="region of interest" description="Disordered" evidence="1">
    <location>
        <begin position="232"/>
        <end position="251"/>
    </location>
</feature>
<dbReference type="EMBL" id="BONK01000010">
    <property type="protein sequence ID" value="GIG22171.1"/>
    <property type="molecule type" value="Genomic_DNA"/>
</dbReference>
<feature type="signal peptide" evidence="2">
    <location>
        <begin position="1"/>
        <end position="44"/>
    </location>
</feature>
<feature type="compositionally biased region" description="Gly residues" evidence="1">
    <location>
        <begin position="157"/>
        <end position="186"/>
    </location>
</feature>
<proteinExistence type="predicted"/>
<sequence>MPARDPLKENLMTRSPRTRRTAAALALPALATVGVLLLAACSSAGGDGTGTRQDGGGSTAQAPQTTGRQGGGGTSGEIVAIDGTVMQLRGSDSQTSVTWTDTTTVTRTVAAALADVTVGSCVATTSASTGDDAQSSDDAGPASTVRITAASDDGTCGFGGGAFGGPGGGPGGGGGPQGGEQGGGPQGTRPTGRPDGAPTDLPSGAPGFTGGFGGFSSGTVTAVDGSTITIEQTRPQLSPDGGASDDPTTSTVTVTVDASTTYTKEAASDASAIAVGLCAVARGEADDSGKVTATTLTLSDKSADGCSTGFMMRGTRPGGGTGDDQDGGSNA</sequence>
<reference evidence="3" key="1">
    <citation type="submission" date="2021-01" db="EMBL/GenBank/DDBJ databases">
        <title>Whole genome shotgun sequence of Cellulomonas chitinilytica NBRC 110799.</title>
        <authorList>
            <person name="Komaki H."/>
            <person name="Tamura T."/>
        </authorList>
    </citation>
    <scope>NUCLEOTIDE SEQUENCE</scope>
    <source>
        <strain evidence="3">NBRC 110799</strain>
    </source>
</reference>
<feature type="compositionally biased region" description="Gly residues" evidence="1">
    <location>
        <begin position="207"/>
        <end position="216"/>
    </location>
</feature>
<feature type="region of interest" description="Disordered" evidence="1">
    <location>
        <begin position="46"/>
        <end position="77"/>
    </location>
</feature>
<feature type="chain" id="PRO_5039512227" description="DUF5666 domain-containing protein" evidence="2">
    <location>
        <begin position="45"/>
        <end position="331"/>
    </location>
</feature>
<protein>
    <recommendedName>
        <fullName evidence="5">DUF5666 domain-containing protein</fullName>
    </recommendedName>
</protein>
<comment type="caution">
    <text evidence="3">The sequence shown here is derived from an EMBL/GenBank/DDBJ whole genome shotgun (WGS) entry which is preliminary data.</text>
</comment>
<feature type="compositionally biased region" description="Low complexity" evidence="1">
    <location>
        <begin position="187"/>
        <end position="206"/>
    </location>
</feature>
<feature type="compositionally biased region" description="Gly residues" evidence="1">
    <location>
        <begin position="46"/>
        <end position="58"/>
    </location>
</feature>
<evidence type="ECO:0000256" key="2">
    <source>
        <dbReference type="SAM" id="SignalP"/>
    </source>
</evidence>
<dbReference type="AlphaFoldDB" id="A0A919P5U7"/>
<gene>
    <name evidence="3" type="ORF">Cch01nite_28950</name>
</gene>
<evidence type="ECO:0000313" key="3">
    <source>
        <dbReference type="EMBL" id="GIG22171.1"/>
    </source>
</evidence>